<dbReference type="InterPro" id="IPR003469">
    <property type="entry name" value="Glyco_hydro_68"/>
</dbReference>
<sequence>MDSNPIDTDDERTESSSVSNTRRQFIVGSAGALGGLAVGSGVVDTVAADEHQGDETGTPNGSESDQTPAWTVEAAGQIELNDANTIPIIRRLDDSFPGLHVWDTWPLRDRDGSVASVNGWSIQFALTSPSGVLPGKRHDIAEIRYFYSREGYDWHLGGPVFVPGSAKGNRQWAASAVWDGDSEELFMFYTATGRSGNPNDPRGEGIDITYEQRLALAEGTSLQTTRQGVRITGEWEHEIILTADGEYYQTQEQAGDGIIYAFRDPWYFEDPESGNRYLVFEGNTPLEPGEANCEAQDLEPGDYSSGVAATGAQFNGNIGLAVSTSDEDMSEWELRPPLLEAICVNQQLERGNIVVMDDRYYLFCDSHKFTFPQGLDGPDGMYGFVADSLQGDYEPLNGSGLVLANPADQPFQTYSWMPVPYDDNQIAVLSYYNYHDLGDDTLTGVGNLPREDQMAKFGGTFAPTLVVELDGASTEIVDTLDGGFLPSENSNPPIDTM</sequence>
<keyword evidence="3" id="KW-0378">Hydrolase</keyword>
<dbReference type="EMBL" id="JBHUDK010000018">
    <property type="protein sequence ID" value="MFD1600836.1"/>
    <property type="molecule type" value="Genomic_DNA"/>
</dbReference>
<evidence type="ECO:0000256" key="1">
    <source>
        <dbReference type="RuleBase" id="RU361220"/>
    </source>
</evidence>
<name>A0ABD6CUA6_9EURY</name>
<dbReference type="CDD" id="cd08997">
    <property type="entry name" value="GH68"/>
    <property type="match status" value="1"/>
</dbReference>
<dbReference type="PROSITE" id="PS51318">
    <property type="entry name" value="TAT"/>
    <property type="match status" value="1"/>
</dbReference>
<evidence type="ECO:0000313" key="3">
    <source>
        <dbReference type="EMBL" id="MFD1600836.1"/>
    </source>
</evidence>
<protein>
    <submittedName>
        <fullName evidence="3">Glycoside hydrolase family 68 protein</fullName>
    </submittedName>
</protein>
<keyword evidence="4" id="KW-1185">Reference proteome</keyword>
<dbReference type="InterPro" id="IPR023296">
    <property type="entry name" value="Glyco_hydro_beta-prop_sf"/>
</dbReference>
<dbReference type="Proteomes" id="UP001597085">
    <property type="component" value="Unassembled WGS sequence"/>
</dbReference>
<accession>A0ABD6CUA6</accession>
<comment type="caution">
    <text evidence="3">The sequence shown here is derived from an EMBL/GenBank/DDBJ whole genome shotgun (WGS) entry which is preliminary data.</text>
</comment>
<reference evidence="3 4" key="1">
    <citation type="journal article" date="2019" name="Int. J. Syst. Evol. Microbiol.">
        <title>The Global Catalogue of Microorganisms (GCM) 10K type strain sequencing project: providing services to taxonomists for standard genome sequencing and annotation.</title>
        <authorList>
            <consortium name="The Broad Institute Genomics Platform"/>
            <consortium name="The Broad Institute Genome Sequencing Center for Infectious Disease"/>
            <person name="Wu L."/>
            <person name="Ma J."/>
        </authorList>
    </citation>
    <scope>NUCLEOTIDE SEQUENCE [LARGE SCALE GENOMIC DNA]</scope>
    <source>
        <strain evidence="3 4">CGMCC 1.12121</strain>
    </source>
</reference>
<organism evidence="3 4">
    <name type="scientific">Halobellus rarus</name>
    <dbReference type="NCBI Taxonomy" id="1126237"/>
    <lineage>
        <taxon>Archaea</taxon>
        <taxon>Methanobacteriati</taxon>
        <taxon>Methanobacteriota</taxon>
        <taxon>Stenosarchaea group</taxon>
        <taxon>Halobacteria</taxon>
        <taxon>Halobacteriales</taxon>
        <taxon>Haloferacaceae</taxon>
        <taxon>Halobellus</taxon>
    </lineage>
</organism>
<feature type="region of interest" description="Disordered" evidence="2">
    <location>
        <begin position="1"/>
        <end position="23"/>
    </location>
</feature>
<dbReference type="AlphaFoldDB" id="A0ABD6CUA6"/>
<dbReference type="GO" id="GO:0016787">
    <property type="term" value="F:hydrolase activity"/>
    <property type="evidence" value="ECO:0007669"/>
    <property type="project" value="UniProtKB-KW"/>
</dbReference>
<proteinExistence type="inferred from homology"/>
<comment type="similarity">
    <text evidence="1">Belongs to the glycosyl hydrolase 68 family.</text>
</comment>
<dbReference type="RefSeq" id="WP_256422942.1">
    <property type="nucleotide sequence ID" value="NZ_JANHDI010000016.1"/>
</dbReference>
<dbReference type="InterPro" id="IPR006311">
    <property type="entry name" value="TAT_signal"/>
</dbReference>
<evidence type="ECO:0000256" key="2">
    <source>
        <dbReference type="SAM" id="MobiDB-lite"/>
    </source>
</evidence>
<dbReference type="SUPFAM" id="SSF75005">
    <property type="entry name" value="Arabinanase/levansucrase/invertase"/>
    <property type="match status" value="1"/>
</dbReference>
<evidence type="ECO:0000313" key="4">
    <source>
        <dbReference type="Proteomes" id="UP001597085"/>
    </source>
</evidence>
<gene>
    <name evidence="3" type="ORF">ACFSBX_18035</name>
</gene>
<dbReference type="Gene3D" id="2.115.10.20">
    <property type="entry name" value="Glycosyl hydrolase domain, family 43"/>
    <property type="match status" value="1"/>
</dbReference>
<dbReference type="Pfam" id="PF02435">
    <property type="entry name" value="Glyco_hydro_68"/>
    <property type="match status" value="1"/>
</dbReference>